<sequence>MSKEIIPISLSQEISLSDSEKKEFTRRRKSLVSELRCITGLPEVVSALNQDTVYKLVLAPEGAKLYKDAQGNLKGVFYKDGKIVEHAKFQEVGPSMLKAAKAVGAQVLLVSIAMQLNRIEEQVSKIFKEFHGDRLAEIETGKSLFRQACGMHDSEKREQLALHAITELTRGFEKTVSALSRQISELPEQKLSFFDNWIGDKSKEAEESHKMAVESFSACLSALQTLARCHLFLEEREVALSSVDEGLSKIEKAGVDIAYVRSRLAPKINGHFPEDGWKQFIEYRKTFDSSSFSTLIHPEEDVVEIEIKPSELMEKKHAEM</sequence>
<gene>
    <name evidence="1" type="ORF">SAMN02745753_00419</name>
</gene>
<reference evidence="2" key="1">
    <citation type="submission" date="2016-11" db="EMBL/GenBank/DDBJ databases">
        <authorList>
            <person name="Varghese N."/>
            <person name="Submissions S."/>
        </authorList>
    </citation>
    <scope>NUCLEOTIDE SEQUENCE [LARGE SCALE GENOMIC DNA]</scope>
    <source>
        <strain evidence="2">DSM 16579</strain>
    </source>
</reference>
<dbReference type="STRING" id="1122206.SAMN02745753_00419"/>
<protein>
    <submittedName>
        <fullName evidence="1">Uncharacterized protein</fullName>
    </submittedName>
</protein>
<evidence type="ECO:0000313" key="2">
    <source>
        <dbReference type="Proteomes" id="UP000184517"/>
    </source>
</evidence>
<evidence type="ECO:0000313" key="1">
    <source>
        <dbReference type="EMBL" id="SHE49913.1"/>
    </source>
</evidence>
<name>A0A1M4TZU4_9GAMM</name>
<dbReference type="Proteomes" id="UP000184517">
    <property type="component" value="Unassembled WGS sequence"/>
</dbReference>
<accession>A0A1M4TZU4</accession>
<organism evidence="1 2">
    <name type="scientific">Marinomonas polaris DSM 16579</name>
    <dbReference type="NCBI Taxonomy" id="1122206"/>
    <lineage>
        <taxon>Bacteria</taxon>
        <taxon>Pseudomonadati</taxon>
        <taxon>Pseudomonadota</taxon>
        <taxon>Gammaproteobacteria</taxon>
        <taxon>Oceanospirillales</taxon>
        <taxon>Oceanospirillaceae</taxon>
        <taxon>Marinomonas</taxon>
    </lineage>
</organism>
<keyword evidence="2" id="KW-1185">Reference proteome</keyword>
<dbReference type="AlphaFoldDB" id="A0A1M4TZU4"/>
<dbReference type="OrthoDB" id="7107904at2"/>
<proteinExistence type="predicted"/>
<dbReference type="RefSeq" id="WP_139248822.1">
    <property type="nucleotide sequence ID" value="NZ_FQVF01000002.1"/>
</dbReference>
<dbReference type="EMBL" id="FQVF01000002">
    <property type="protein sequence ID" value="SHE49913.1"/>
    <property type="molecule type" value="Genomic_DNA"/>
</dbReference>